<dbReference type="Proteomes" id="UP000575083">
    <property type="component" value="Unassembled WGS sequence"/>
</dbReference>
<evidence type="ECO:0000313" key="7">
    <source>
        <dbReference type="Proteomes" id="UP000575083"/>
    </source>
</evidence>
<gene>
    <name evidence="6" type="ORF">HNP48_004125</name>
</gene>
<keyword evidence="4" id="KW-0029">Amino-acid transport</keyword>
<comment type="similarity">
    <text evidence="1">Belongs to the leucine-binding protein family.</text>
</comment>
<feature type="domain" description="Leucine-binding protein" evidence="5">
    <location>
        <begin position="40"/>
        <end position="358"/>
    </location>
</feature>
<dbReference type="EMBL" id="JACHLK010000008">
    <property type="protein sequence ID" value="MBB6561432.1"/>
    <property type="molecule type" value="Genomic_DNA"/>
</dbReference>
<evidence type="ECO:0000256" key="4">
    <source>
        <dbReference type="ARBA" id="ARBA00022970"/>
    </source>
</evidence>
<dbReference type="SUPFAM" id="SSF53822">
    <property type="entry name" value="Periplasmic binding protein-like I"/>
    <property type="match status" value="1"/>
</dbReference>
<dbReference type="CDD" id="cd06326">
    <property type="entry name" value="PBP1_ABC_ligand_binding-like"/>
    <property type="match status" value="1"/>
</dbReference>
<proteinExistence type="inferred from homology"/>
<sequence length="387" mass="40945">MNAGVQPRWARRDFLRWGTALGLAGGPAFAQDSAGVTDNEIVIGQSCQLSGPLAALTTEVRQGASLYFDHVNASGGVRGRKIRVVAIDDAYDPKKAAENTKKLIDEDKVLALFQYAGTPPALAALPIAEERGVPFIAPFTGSDGLRQPGSRYVFNIKAGYAAELDATVKQLASVGISRIAAVYLNNPFGTGGLASVEKSVQAHKVSLVAKAPLEVDGSKMADAVATVAKDSPQAIIVISAGKPSVDFVAAYLTAGHRSTFYMLSVISNAQLVQALGERARGVVVSQVVPSPWNQSMPISREFQTLAKAKGITEYTFSQMEGFISARFLVEALQRAGAKPTRAGLVQAMESMKNVSLGGYPVELAPGQHSSGKFVDLLMMGRDGKFTK</sequence>
<evidence type="ECO:0000313" key="6">
    <source>
        <dbReference type="EMBL" id="MBB6561432.1"/>
    </source>
</evidence>
<evidence type="ECO:0000256" key="3">
    <source>
        <dbReference type="ARBA" id="ARBA00022729"/>
    </source>
</evidence>
<dbReference type="InterPro" id="IPR000709">
    <property type="entry name" value="Leu_Ile_Val-bd"/>
</dbReference>
<dbReference type="PRINTS" id="PR00337">
    <property type="entry name" value="LEUILEVALBP"/>
</dbReference>
<dbReference type="RefSeq" id="WP_184860461.1">
    <property type="nucleotide sequence ID" value="NZ_JACHLK010000008.1"/>
</dbReference>
<reference evidence="6 7" key="1">
    <citation type="submission" date="2020-08" db="EMBL/GenBank/DDBJ databases">
        <title>Functional genomics of gut bacteria from endangered species of beetles.</title>
        <authorList>
            <person name="Carlos-Shanley C."/>
        </authorList>
    </citation>
    <scope>NUCLEOTIDE SEQUENCE [LARGE SCALE GENOMIC DNA]</scope>
    <source>
        <strain evidence="6 7">S00198</strain>
    </source>
</reference>
<evidence type="ECO:0000256" key="2">
    <source>
        <dbReference type="ARBA" id="ARBA00022448"/>
    </source>
</evidence>
<dbReference type="InterPro" id="IPR028082">
    <property type="entry name" value="Peripla_BP_I"/>
</dbReference>
<dbReference type="Gene3D" id="3.40.50.2300">
    <property type="match status" value="2"/>
</dbReference>
<name>A0A7X0PGB1_9BURK</name>
<dbReference type="GO" id="GO:0006865">
    <property type="term" value="P:amino acid transport"/>
    <property type="evidence" value="ECO:0007669"/>
    <property type="project" value="UniProtKB-KW"/>
</dbReference>
<keyword evidence="2" id="KW-0813">Transport</keyword>
<organism evidence="6 7">
    <name type="scientific">Acidovorax soli</name>
    <dbReference type="NCBI Taxonomy" id="592050"/>
    <lineage>
        <taxon>Bacteria</taxon>
        <taxon>Pseudomonadati</taxon>
        <taxon>Pseudomonadota</taxon>
        <taxon>Betaproteobacteria</taxon>
        <taxon>Burkholderiales</taxon>
        <taxon>Comamonadaceae</taxon>
        <taxon>Acidovorax</taxon>
    </lineage>
</organism>
<protein>
    <submittedName>
        <fullName evidence="6">ABC-type branched-subunit amino acid transport system substrate-binding protein</fullName>
    </submittedName>
</protein>
<comment type="caution">
    <text evidence="6">The sequence shown here is derived from an EMBL/GenBank/DDBJ whole genome shotgun (WGS) entry which is preliminary data.</text>
</comment>
<accession>A0A7X0PGB1</accession>
<evidence type="ECO:0000256" key="1">
    <source>
        <dbReference type="ARBA" id="ARBA00010062"/>
    </source>
</evidence>
<evidence type="ECO:0000259" key="5">
    <source>
        <dbReference type="Pfam" id="PF13458"/>
    </source>
</evidence>
<dbReference type="PANTHER" id="PTHR47235:SF1">
    <property type="entry name" value="BLR6548 PROTEIN"/>
    <property type="match status" value="1"/>
</dbReference>
<keyword evidence="7" id="KW-1185">Reference proteome</keyword>
<dbReference type="AlphaFoldDB" id="A0A7X0PGB1"/>
<dbReference type="PANTHER" id="PTHR47235">
    <property type="entry name" value="BLR6548 PROTEIN"/>
    <property type="match status" value="1"/>
</dbReference>
<dbReference type="InterPro" id="IPR028081">
    <property type="entry name" value="Leu-bd"/>
</dbReference>
<keyword evidence="3" id="KW-0732">Signal</keyword>
<dbReference type="Pfam" id="PF13458">
    <property type="entry name" value="Peripla_BP_6"/>
    <property type="match status" value="1"/>
</dbReference>